<feature type="transmembrane region" description="Helical" evidence="7">
    <location>
        <begin position="143"/>
        <end position="167"/>
    </location>
</feature>
<comment type="similarity">
    <text evidence="5">Belongs to the DHHC palmitoyltransferase family. ERF2/ZDHHC9 subfamily.</text>
</comment>
<dbReference type="GO" id="GO:0016020">
    <property type="term" value="C:membrane"/>
    <property type="evidence" value="ECO:0007669"/>
    <property type="project" value="UniProtKB-SubCell"/>
</dbReference>
<feature type="region of interest" description="Disordered" evidence="8">
    <location>
        <begin position="616"/>
        <end position="645"/>
    </location>
</feature>
<feature type="region of interest" description="Disordered" evidence="8">
    <location>
        <begin position="666"/>
        <end position="695"/>
    </location>
</feature>
<feature type="transmembrane region" description="Helical" evidence="7">
    <location>
        <begin position="179"/>
        <end position="201"/>
    </location>
</feature>
<dbReference type="Pfam" id="PF01529">
    <property type="entry name" value="DHHC"/>
    <property type="match status" value="1"/>
</dbReference>
<dbReference type="EMBL" id="JAAOIC020000047">
    <property type="protein sequence ID" value="KAG8037569.1"/>
    <property type="molecule type" value="Genomic_DNA"/>
</dbReference>
<feature type="transmembrane region" description="Helical" evidence="7">
    <location>
        <begin position="12"/>
        <end position="30"/>
    </location>
</feature>
<comment type="domain">
    <text evidence="7">The DHHC domain is required for palmitoyltransferase activity.</text>
</comment>
<evidence type="ECO:0000256" key="4">
    <source>
        <dbReference type="ARBA" id="ARBA00023136"/>
    </source>
</evidence>
<protein>
    <recommendedName>
        <fullName evidence="7">Palmitoyltransferase</fullName>
        <ecNumber evidence="7">2.3.1.225</ecNumber>
    </recommendedName>
</protein>
<keyword evidence="11" id="KW-1185">Reference proteome</keyword>
<dbReference type="EC" id="2.3.1.225" evidence="7"/>
<dbReference type="GO" id="GO:0019706">
    <property type="term" value="F:protein-cysteine S-palmitoyltransferase activity"/>
    <property type="evidence" value="ECO:0007669"/>
    <property type="project" value="UniProtKB-EC"/>
</dbReference>
<comment type="caution">
    <text evidence="10">The sequence shown here is derived from an EMBL/GenBank/DDBJ whole genome shotgun (WGS) entry which is preliminary data.</text>
</comment>
<keyword evidence="3 7" id="KW-1133">Transmembrane helix</keyword>
<dbReference type="AlphaFoldDB" id="A0A8J5RDX1"/>
<gene>
    <name evidence="10" type="ORF">G9C98_005779</name>
</gene>
<keyword evidence="7" id="KW-0012">Acyltransferase</keyword>
<feature type="region of interest" description="Disordered" evidence="8">
    <location>
        <begin position="280"/>
        <end position="403"/>
    </location>
</feature>
<evidence type="ECO:0000256" key="2">
    <source>
        <dbReference type="ARBA" id="ARBA00022692"/>
    </source>
</evidence>
<feature type="transmembrane region" description="Helical" evidence="7">
    <location>
        <begin position="42"/>
        <end position="62"/>
    </location>
</feature>
<evidence type="ECO:0000259" key="9">
    <source>
        <dbReference type="Pfam" id="PF01529"/>
    </source>
</evidence>
<evidence type="ECO:0000256" key="5">
    <source>
        <dbReference type="ARBA" id="ARBA00023463"/>
    </source>
</evidence>
<evidence type="ECO:0000313" key="10">
    <source>
        <dbReference type="EMBL" id="KAG8037569.1"/>
    </source>
</evidence>
<feature type="compositionally biased region" description="Polar residues" evidence="8">
    <location>
        <begin position="280"/>
        <end position="293"/>
    </location>
</feature>
<dbReference type="PANTHER" id="PTHR12349:SF2">
    <property type="entry name" value="PALMITOYLTRANSFERASE ZDHHC8"/>
    <property type="match status" value="1"/>
</dbReference>
<evidence type="ECO:0000313" key="11">
    <source>
        <dbReference type="Proteomes" id="UP000729913"/>
    </source>
</evidence>
<evidence type="ECO:0000256" key="8">
    <source>
        <dbReference type="SAM" id="MobiDB-lite"/>
    </source>
</evidence>
<feature type="domain" description="Palmitoyltransferase DHHC" evidence="9">
    <location>
        <begin position="96"/>
        <end position="217"/>
    </location>
</feature>
<keyword evidence="2 7" id="KW-0812">Transmembrane</keyword>
<reference evidence="10" key="1">
    <citation type="submission" date="2020-03" db="EMBL/GenBank/DDBJ databases">
        <authorList>
            <person name="Chebbi M.A."/>
            <person name="Drezen J.M."/>
        </authorList>
    </citation>
    <scope>NUCLEOTIDE SEQUENCE</scope>
    <source>
        <tissue evidence="10">Whole body</tissue>
    </source>
</reference>
<dbReference type="OrthoDB" id="4096362at2759"/>
<feature type="compositionally biased region" description="Low complexity" evidence="8">
    <location>
        <begin position="669"/>
        <end position="684"/>
    </location>
</feature>
<dbReference type="InterPro" id="IPR001594">
    <property type="entry name" value="Palmitoyltrfase_DHHC"/>
</dbReference>
<evidence type="ECO:0000256" key="1">
    <source>
        <dbReference type="ARBA" id="ARBA00004141"/>
    </source>
</evidence>
<reference evidence="10" key="2">
    <citation type="submission" date="2021-04" db="EMBL/GenBank/DDBJ databases">
        <title>Genome-wide patterns of bracovirus chromosomal integration into multiple host tissues during parasitism.</title>
        <authorList>
            <person name="Chebbi M.A.C."/>
        </authorList>
    </citation>
    <scope>NUCLEOTIDE SEQUENCE</scope>
    <source>
        <tissue evidence="10">Whole body</tissue>
    </source>
</reference>
<dbReference type="PANTHER" id="PTHR12349">
    <property type="entry name" value="ANKYRIN REPEAT AND LEM DOMAIN-CONTAINING PROTEIN 2"/>
    <property type="match status" value="1"/>
</dbReference>
<dbReference type="PROSITE" id="PS50216">
    <property type="entry name" value="DHHC"/>
    <property type="match status" value="1"/>
</dbReference>
<dbReference type="Proteomes" id="UP000729913">
    <property type="component" value="Unassembled WGS sequence"/>
</dbReference>
<evidence type="ECO:0000256" key="3">
    <source>
        <dbReference type="ARBA" id="ARBA00022989"/>
    </source>
</evidence>
<evidence type="ECO:0000256" key="7">
    <source>
        <dbReference type="RuleBase" id="RU079119"/>
    </source>
</evidence>
<comment type="subcellular location">
    <subcellularLocation>
        <location evidence="1">Membrane</location>
        <topology evidence="1">Multi-pass membrane protein</topology>
    </subcellularLocation>
</comment>
<feature type="compositionally biased region" description="Low complexity" evidence="8">
    <location>
        <begin position="630"/>
        <end position="640"/>
    </location>
</feature>
<evidence type="ECO:0000256" key="6">
    <source>
        <dbReference type="ARBA" id="ARBA00047790"/>
    </source>
</evidence>
<comment type="catalytic activity">
    <reaction evidence="6">
        <text>L-cysteinyl-[protein] + hexadecanoyl-CoA = S-hexadecanoyl-L-cysteinyl-[protein] + CoA</text>
        <dbReference type="Rhea" id="RHEA:36683"/>
        <dbReference type="Rhea" id="RHEA-COMP:10131"/>
        <dbReference type="Rhea" id="RHEA-COMP:11032"/>
        <dbReference type="ChEBI" id="CHEBI:29950"/>
        <dbReference type="ChEBI" id="CHEBI:57287"/>
        <dbReference type="ChEBI" id="CHEBI:57379"/>
        <dbReference type="ChEBI" id="CHEBI:74151"/>
        <dbReference type="EC" id="2.3.1.225"/>
    </reaction>
    <physiologicalReaction direction="left-to-right" evidence="6">
        <dbReference type="Rhea" id="RHEA:36684"/>
    </physiologicalReaction>
</comment>
<proteinExistence type="inferred from homology"/>
<feature type="compositionally biased region" description="Basic residues" evidence="8">
    <location>
        <begin position="346"/>
        <end position="364"/>
    </location>
</feature>
<name>A0A8J5RDX1_9HYME</name>
<sequence length="695" mass="77416">MPGCDVKARYLPATFAWILLLSTTTLFFYYPCQYYLFKYPWVPALQGVIAFFVLANFTLATFMDPGVIPKAPPDEDKEDEFRAPLFKNVEINGITIRMKWCVTCKFYRPPRCSHCSVCDHCIETFDHHCPWLNNCIGRRNYRFFFCFLLSLSCHMLSIFGLCLYFVLEHKQELGEVDTTIAMVLMGVVAILFIPIIGLTGFHVMLVSRGRTTNEQVTGKFQNGYNPFSRGCFHNCCYTQFGPQFPSLKKPEKYLEKRRGASASEISTIGSENQVKTYMDSSNGVRNASSNAYNKLSPGRDGSDTDMEPTASQSADCEPTPPLQRHGSKSNFFLPPVETNDSPRHPPPQHRHPMHYPRGSPHPRSRGMNGSRSHTPDALSPEGAGSPAAGSQRGQGQGGASPTMQQRIRAIGGGNCKELLCYNMLLRPTAGKHELGPTKDNFNSSSLKIMLCCIHKSKSNPGTPTQIRRPDFIGVTEAPTYYDVQHHNNTGGNVPGYSPQRRFLSESELIRQNNDHPYSRTNNTVDNIRELAGSPQRGVYMWKDNSPSGYPGPPGMGGVNMPGNNIGIPVHPSALSQRPPPPYDYYCSNPTSPTQQLYSTAPRAAYHPASRGGVPVFPPTHQSPQVKRKNPPTMATPTTPTSNDARRRPMSFVRALEMNDSMEMVSIPNDTRSSQRPTTPTPDRTSVYDMNYEISV</sequence>
<accession>A0A8J5RDX1</accession>
<keyword evidence="7" id="KW-0808">Transferase</keyword>
<organism evidence="10 11">
    <name type="scientific">Cotesia typhae</name>
    <dbReference type="NCBI Taxonomy" id="2053667"/>
    <lineage>
        <taxon>Eukaryota</taxon>
        <taxon>Metazoa</taxon>
        <taxon>Ecdysozoa</taxon>
        <taxon>Arthropoda</taxon>
        <taxon>Hexapoda</taxon>
        <taxon>Insecta</taxon>
        <taxon>Pterygota</taxon>
        <taxon>Neoptera</taxon>
        <taxon>Endopterygota</taxon>
        <taxon>Hymenoptera</taxon>
        <taxon>Apocrita</taxon>
        <taxon>Ichneumonoidea</taxon>
        <taxon>Braconidae</taxon>
        <taxon>Microgastrinae</taxon>
        <taxon>Cotesia</taxon>
    </lineage>
</organism>
<feature type="compositionally biased region" description="Low complexity" evidence="8">
    <location>
        <begin position="382"/>
        <end position="391"/>
    </location>
</feature>
<keyword evidence="4 7" id="KW-0472">Membrane</keyword>